<dbReference type="AlphaFoldDB" id="A0A4Y2GNH4"/>
<name>A0A4Y2GNH4_ARAVE</name>
<keyword evidence="3" id="KW-1185">Reference proteome</keyword>
<evidence type="ECO:0000313" key="3">
    <source>
        <dbReference type="Proteomes" id="UP000499080"/>
    </source>
</evidence>
<feature type="compositionally biased region" description="Polar residues" evidence="1">
    <location>
        <begin position="9"/>
        <end position="19"/>
    </location>
</feature>
<protein>
    <submittedName>
        <fullName evidence="2">Uncharacterized protein</fullName>
    </submittedName>
</protein>
<evidence type="ECO:0000256" key="1">
    <source>
        <dbReference type="SAM" id="MobiDB-lite"/>
    </source>
</evidence>
<reference evidence="2 3" key="1">
    <citation type="journal article" date="2019" name="Sci. Rep.">
        <title>Orb-weaving spider Araneus ventricosus genome elucidates the spidroin gene catalogue.</title>
        <authorList>
            <person name="Kono N."/>
            <person name="Nakamura H."/>
            <person name="Ohtoshi R."/>
            <person name="Moran D.A.P."/>
            <person name="Shinohara A."/>
            <person name="Yoshida Y."/>
            <person name="Fujiwara M."/>
            <person name="Mori M."/>
            <person name="Tomita M."/>
            <person name="Arakawa K."/>
        </authorList>
    </citation>
    <scope>NUCLEOTIDE SEQUENCE [LARGE SCALE GENOMIC DNA]</scope>
</reference>
<feature type="region of interest" description="Disordered" evidence="1">
    <location>
        <begin position="1"/>
        <end position="21"/>
    </location>
</feature>
<sequence length="113" mass="12689">MESEMATFPQPSLLSGTNTDKPHCSKQNFEVAALFSVQADPKADANRIRFEILRNREKLLRYASNAAQAVAKLNGRKDWFRLPKPRLAGAQRPNFDACLGCFPSSYDLCILIE</sequence>
<dbReference type="EMBL" id="BGPR01178354">
    <property type="protein sequence ID" value="GBM54356.1"/>
    <property type="molecule type" value="Genomic_DNA"/>
</dbReference>
<gene>
    <name evidence="2" type="ORF">AVEN_100748_1</name>
</gene>
<evidence type="ECO:0000313" key="2">
    <source>
        <dbReference type="EMBL" id="GBM54356.1"/>
    </source>
</evidence>
<comment type="caution">
    <text evidence="2">The sequence shown here is derived from an EMBL/GenBank/DDBJ whole genome shotgun (WGS) entry which is preliminary data.</text>
</comment>
<dbReference type="Proteomes" id="UP000499080">
    <property type="component" value="Unassembled WGS sequence"/>
</dbReference>
<proteinExistence type="predicted"/>
<accession>A0A4Y2GNH4</accession>
<organism evidence="2 3">
    <name type="scientific">Araneus ventricosus</name>
    <name type="common">Orbweaver spider</name>
    <name type="synonym">Epeira ventricosa</name>
    <dbReference type="NCBI Taxonomy" id="182803"/>
    <lineage>
        <taxon>Eukaryota</taxon>
        <taxon>Metazoa</taxon>
        <taxon>Ecdysozoa</taxon>
        <taxon>Arthropoda</taxon>
        <taxon>Chelicerata</taxon>
        <taxon>Arachnida</taxon>
        <taxon>Araneae</taxon>
        <taxon>Araneomorphae</taxon>
        <taxon>Entelegynae</taxon>
        <taxon>Araneoidea</taxon>
        <taxon>Araneidae</taxon>
        <taxon>Araneus</taxon>
    </lineage>
</organism>